<keyword evidence="2" id="KW-0479">Metal-binding</keyword>
<sequence>MHRNRNRRPNIVVFFTDQQRWDSMGAYGNPLGLAPHFDRFAGRGTLLEAGITCQPICGPARSAFQTGMYPTRTGCHRNTSPLPADARTLAHEFRDAGYRTGYIGKWHLASANPVPAEQRGGYEYWLAANAPEITSEPYEAVLHDNDNRKVALPGYRPDAYTDAAIRYIDRHQEEPFFLFVSYLEPHQQNRLDDFTPPDGYREPYTSRWTPPDLAALKGSAPQQLGGYWGMVKRLDECFGRLLDALKSLDLLDHTIVLFTSDHGCHFKTRNHLYKQSCHESSVRVPMAFAGPGFDRGGRIAEPVSLIDLPPTLLEAAGLEVPERMQGRSLLPLLGRETAEWPEEVFIQISTTQVGRAVRTKRWKYGVDAPGKHPENDAGSDRYVEEFLYDLQSDPYELTNLIGLESHREVSDALRERLLRRMAEAGEAAPLIDPAPPVRSGQRWVRPEEALM</sequence>
<evidence type="ECO:0000256" key="5">
    <source>
        <dbReference type="SAM" id="MobiDB-lite"/>
    </source>
</evidence>
<comment type="similarity">
    <text evidence="1">Belongs to the sulfatase family.</text>
</comment>
<evidence type="ECO:0000259" key="6">
    <source>
        <dbReference type="Pfam" id="PF00884"/>
    </source>
</evidence>
<evidence type="ECO:0000256" key="4">
    <source>
        <dbReference type="ARBA" id="ARBA00022837"/>
    </source>
</evidence>
<evidence type="ECO:0000256" key="2">
    <source>
        <dbReference type="ARBA" id="ARBA00022723"/>
    </source>
</evidence>
<dbReference type="InterPro" id="IPR024607">
    <property type="entry name" value="Sulfatase_CS"/>
</dbReference>
<reference evidence="7 8" key="1">
    <citation type="submission" date="2022-02" db="EMBL/GenBank/DDBJ databases">
        <title>Paenibacillus sp. MBLB1776 Whole Genome Shotgun Sequencing.</title>
        <authorList>
            <person name="Hwang C.Y."/>
            <person name="Cho E.-S."/>
            <person name="Seo M.-J."/>
        </authorList>
    </citation>
    <scope>NUCLEOTIDE SEQUENCE [LARGE SCALE GENOMIC DNA]</scope>
    <source>
        <strain evidence="7 8">MBLB1776</strain>
    </source>
</reference>
<evidence type="ECO:0000313" key="7">
    <source>
        <dbReference type="EMBL" id="WNQ10732.1"/>
    </source>
</evidence>
<dbReference type="Pfam" id="PF00884">
    <property type="entry name" value="Sulfatase"/>
    <property type="match status" value="1"/>
</dbReference>
<dbReference type="EMBL" id="CP130318">
    <property type="protein sequence ID" value="WNQ10732.1"/>
    <property type="molecule type" value="Genomic_DNA"/>
</dbReference>
<keyword evidence="8" id="KW-1185">Reference proteome</keyword>
<dbReference type="PROSITE" id="PS00149">
    <property type="entry name" value="SULFATASE_2"/>
    <property type="match status" value="1"/>
</dbReference>
<dbReference type="PANTHER" id="PTHR42693">
    <property type="entry name" value="ARYLSULFATASE FAMILY MEMBER"/>
    <property type="match status" value="1"/>
</dbReference>
<name>A0AA96LBP4_9BACL</name>
<gene>
    <name evidence="7" type="ORF">MJA45_24430</name>
</gene>
<dbReference type="CDD" id="cd16152">
    <property type="entry name" value="sulfatase_like"/>
    <property type="match status" value="1"/>
</dbReference>
<evidence type="ECO:0000313" key="8">
    <source>
        <dbReference type="Proteomes" id="UP001305702"/>
    </source>
</evidence>
<proteinExistence type="inferred from homology"/>
<dbReference type="SUPFAM" id="SSF53649">
    <property type="entry name" value="Alkaline phosphatase-like"/>
    <property type="match status" value="1"/>
</dbReference>
<dbReference type="GO" id="GO:0004065">
    <property type="term" value="F:arylsulfatase activity"/>
    <property type="evidence" value="ECO:0007669"/>
    <property type="project" value="TreeGrafter"/>
</dbReference>
<keyword evidence="3" id="KW-0378">Hydrolase</keyword>
<organism evidence="7 8">
    <name type="scientific">Paenibacillus aurantius</name>
    <dbReference type="NCBI Taxonomy" id="2918900"/>
    <lineage>
        <taxon>Bacteria</taxon>
        <taxon>Bacillati</taxon>
        <taxon>Bacillota</taxon>
        <taxon>Bacilli</taxon>
        <taxon>Bacillales</taxon>
        <taxon>Paenibacillaceae</taxon>
        <taxon>Paenibacillus</taxon>
    </lineage>
</organism>
<feature type="region of interest" description="Disordered" evidence="5">
    <location>
        <begin position="430"/>
        <end position="451"/>
    </location>
</feature>
<dbReference type="RefSeq" id="WP_315604506.1">
    <property type="nucleotide sequence ID" value="NZ_CP130318.1"/>
</dbReference>
<dbReference type="KEGG" id="paun:MJA45_24430"/>
<accession>A0AA96LBP4</accession>
<feature type="domain" description="Sulfatase N-terminal" evidence="6">
    <location>
        <begin position="9"/>
        <end position="317"/>
    </location>
</feature>
<dbReference type="InterPro" id="IPR000917">
    <property type="entry name" value="Sulfatase_N"/>
</dbReference>
<dbReference type="Gene3D" id="3.40.720.10">
    <property type="entry name" value="Alkaline Phosphatase, subunit A"/>
    <property type="match status" value="1"/>
</dbReference>
<dbReference type="Proteomes" id="UP001305702">
    <property type="component" value="Chromosome"/>
</dbReference>
<dbReference type="InterPro" id="IPR050738">
    <property type="entry name" value="Sulfatase"/>
</dbReference>
<dbReference type="InterPro" id="IPR017850">
    <property type="entry name" value="Alkaline_phosphatase_core_sf"/>
</dbReference>
<dbReference type="PANTHER" id="PTHR42693:SF53">
    <property type="entry name" value="ENDO-4-O-SULFATASE"/>
    <property type="match status" value="1"/>
</dbReference>
<evidence type="ECO:0000256" key="1">
    <source>
        <dbReference type="ARBA" id="ARBA00008779"/>
    </source>
</evidence>
<protein>
    <submittedName>
        <fullName evidence="7">Sulfatase-like hydrolase/transferase</fullName>
    </submittedName>
</protein>
<dbReference type="GO" id="GO:0046872">
    <property type="term" value="F:metal ion binding"/>
    <property type="evidence" value="ECO:0007669"/>
    <property type="project" value="UniProtKB-KW"/>
</dbReference>
<keyword evidence="4" id="KW-0106">Calcium</keyword>
<evidence type="ECO:0000256" key="3">
    <source>
        <dbReference type="ARBA" id="ARBA00022801"/>
    </source>
</evidence>
<dbReference type="AlphaFoldDB" id="A0AA96LBP4"/>